<protein>
    <submittedName>
        <fullName evidence="11">Cytochrome P450, E-class, group I</fullName>
    </submittedName>
</protein>
<evidence type="ECO:0000256" key="3">
    <source>
        <dbReference type="ARBA" id="ARBA00022617"/>
    </source>
</evidence>
<dbReference type="CDD" id="cd11062">
    <property type="entry name" value="CYP58-like"/>
    <property type="match status" value="1"/>
</dbReference>
<comment type="similarity">
    <text evidence="2 9">Belongs to the cytochrome P450 family.</text>
</comment>
<dbReference type="InterPro" id="IPR017972">
    <property type="entry name" value="Cyt_P450_CS"/>
</dbReference>
<dbReference type="InterPro" id="IPR036396">
    <property type="entry name" value="Cyt_P450_sf"/>
</dbReference>
<keyword evidence="5 9" id="KW-0560">Oxidoreductase</keyword>
<dbReference type="GO" id="GO:0004497">
    <property type="term" value="F:monooxygenase activity"/>
    <property type="evidence" value="ECO:0007669"/>
    <property type="project" value="UniProtKB-KW"/>
</dbReference>
<keyword evidence="7 9" id="KW-0503">Monooxygenase</keyword>
<dbReference type="Gene3D" id="1.10.630.10">
    <property type="entry name" value="Cytochrome P450"/>
    <property type="match status" value="1"/>
</dbReference>
<dbReference type="GO" id="GO:0020037">
    <property type="term" value="F:heme binding"/>
    <property type="evidence" value="ECO:0007669"/>
    <property type="project" value="InterPro"/>
</dbReference>
<keyword evidence="6 8" id="KW-0408">Iron</keyword>
<gene>
    <name evidence="11" type="ORF">NKR23_g7302</name>
</gene>
<comment type="cofactor">
    <cofactor evidence="1 8">
        <name>heme</name>
        <dbReference type="ChEBI" id="CHEBI:30413"/>
    </cofactor>
</comment>
<evidence type="ECO:0000256" key="10">
    <source>
        <dbReference type="SAM" id="Phobius"/>
    </source>
</evidence>
<feature type="transmembrane region" description="Helical" evidence="10">
    <location>
        <begin position="12"/>
        <end position="31"/>
    </location>
</feature>
<dbReference type="GO" id="GO:0016705">
    <property type="term" value="F:oxidoreductase activity, acting on paired donors, with incorporation or reduction of molecular oxygen"/>
    <property type="evidence" value="ECO:0007669"/>
    <property type="project" value="InterPro"/>
</dbReference>
<dbReference type="Proteomes" id="UP001174694">
    <property type="component" value="Unassembled WGS sequence"/>
</dbReference>
<dbReference type="PRINTS" id="PR00463">
    <property type="entry name" value="EP450I"/>
</dbReference>
<name>A0AA38RAZ5_9PEZI</name>
<organism evidence="11 12">
    <name type="scientific">Pleurostoma richardsiae</name>
    <dbReference type="NCBI Taxonomy" id="41990"/>
    <lineage>
        <taxon>Eukaryota</taxon>
        <taxon>Fungi</taxon>
        <taxon>Dikarya</taxon>
        <taxon>Ascomycota</taxon>
        <taxon>Pezizomycotina</taxon>
        <taxon>Sordariomycetes</taxon>
        <taxon>Sordariomycetidae</taxon>
        <taxon>Calosphaeriales</taxon>
        <taxon>Pleurostomataceae</taxon>
        <taxon>Pleurostoma</taxon>
    </lineage>
</organism>
<keyword evidence="10" id="KW-0472">Membrane</keyword>
<dbReference type="PANTHER" id="PTHR24305:SF157">
    <property type="entry name" value="N-ACETYLTRYPTOPHAN 6-HYDROXYLASE IVOC-RELATED"/>
    <property type="match status" value="1"/>
</dbReference>
<dbReference type="Pfam" id="PF00067">
    <property type="entry name" value="p450"/>
    <property type="match status" value="1"/>
</dbReference>
<dbReference type="PANTHER" id="PTHR24305">
    <property type="entry name" value="CYTOCHROME P450"/>
    <property type="match status" value="1"/>
</dbReference>
<evidence type="ECO:0000256" key="2">
    <source>
        <dbReference type="ARBA" id="ARBA00010617"/>
    </source>
</evidence>
<evidence type="ECO:0000256" key="7">
    <source>
        <dbReference type="ARBA" id="ARBA00023033"/>
    </source>
</evidence>
<keyword evidence="10" id="KW-1133">Transmembrane helix</keyword>
<evidence type="ECO:0000313" key="11">
    <source>
        <dbReference type="EMBL" id="KAJ9142493.1"/>
    </source>
</evidence>
<evidence type="ECO:0000256" key="4">
    <source>
        <dbReference type="ARBA" id="ARBA00022723"/>
    </source>
</evidence>
<keyword evidence="10" id="KW-0812">Transmembrane</keyword>
<dbReference type="GO" id="GO:0005506">
    <property type="term" value="F:iron ion binding"/>
    <property type="evidence" value="ECO:0007669"/>
    <property type="project" value="InterPro"/>
</dbReference>
<keyword evidence="3 8" id="KW-0349">Heme</keyword>
<dbReference type="InterPro" id="IPR001128">
    <property type="entry name" value="Cyt_P450"/>
</dbReference>
<dbReference type="PRINTS" id="PR00385">
    <property type="entry name" value="P450"/>
</dbReference>
<keyword evidence="4 8" id="KW-0479">Metal-binding</keyword>
<evidence type="ECO:0000313" key="12">
    <source>
        <dbReference type="Proteomes" id="UP001174694"/>
    </source>
</evidence>
<reference evidence="11" key="1">
    <citation type="submission" date="2022-07" db="EMBL/GenBank/DDBJ databases">
        <title>Fungi with potential for degradation of polypropylene.</title>
        <authorList>
            <person name="Gostincar C."/>
        </authorList>
    </citation>
    <scope>NUCLEOTIDE SEQUENCE</scope>
    <source>
        <strain evidence="11">EXF-13308</strain>
    </source>
</reference>
<proteinExistence type="inferred from homology"/>
<evidence type="ECO:0000256" key="8">
    <source>
        <dbReference type="PIRSR" id="PIRSR602401-1"/>
    </source>
</evidence>
<comment type="caution">
    <text evidence="11">The sequence shown here is derived from an EMBL/GenBank/DDBJ whole genome shotgun (WGS) entry which is preliminary data.</text>
</comment>
<dbReference type="EMBL" id="JANBVO010000022">
    <property type="protein sequence ID" value="KAJ9142493.1"/>
    <property type="molecule type" value="Genomic_DNA"/>
</dbReference>
<dbReference type="InterPro" id="IPR050121">
    <property type="entry name" value="Cytochrome_P450_monoxygenase"/>
</dbReference>
<accession>A0AA38RAZ5</accession>
<evidence type="ECO:0000256" key="6">
    <source>
        <dbReference type="ARBA" id="ARBA00023004"/>
    </source>
</evidence>
<feature type="binding site" description="axial binding residue" evidence="8">
    <location>
        <position position="455"/>
    </location>
    <ligand>
        <name>heme</name>
        <dbReference type="ChEBI" id="CHEBI:30413"/>
    </ligand>
    <ligandPart>
        <name>Fe</name>
        <dbReference type="ChEBI" id="CHEBI:18248"/>
    </ligandPart>
</feature>
<dbReference type="SUPFAM" id="SSF48264">
    <property type="entry name" value="Cytochrome P450"/>
    <property type="match status" value="1"/>
</dbReference>
<dbReference type="AlphaFoldDB" id="A0AA38RAZ5"/>
<evidence type="ECO:0000256" key="1">
    <source>
        <dbReference type="ARBA" id="ARBA00001971"/>
    </source>
</evidence>
<sequence>MASLETISRIGLLIAIWISFKALVIVYRLFFHPLAKFPGPKLAAVTTWYEGYYDVYLRGQYEFKIRDLHKEYGPIIRISPNELHIHDPSFFNELYRQEGRWDKYEFSMQAFALPGAAVFTADHDIHKRRRTPLNPFLAKPAVNKRMDLIQGKMDKFRALLDGYASSQSVLHLGNAYSALTIDIATVFIMGAGFDSLSHPNFNAGMTRALQGAGDLWRTSKHITFLGHLMRLVPLKYVAKFADPDVQAYLGFMEKQENRTKEIMDNFELEKHKLSDDPPTLVDSILAAPSLPPAEKKLQRVLNEVSTVTGAGFETTAQAMRKITYHVYADRAVLARLRSELDALSPTADWNSTQLMQLPYLTAVLKEGLRLAPGLASRMERLTDHPITYQGKKSSKSWTIPARTAVGMTVLLMHLDEEIFPDPERYRPERWLEGDEEHRRYLEKNFAPFSRGTRMCLGMHLAWAELYLTLAMITSQFDLEFTGGTGAEDVEWGFDNFTVGVKGKNGIKVLVKKRQS</sequence>
<dbReference type="PROSITE" id="PS00086">
    <property type="entry name" value="CYTOCHROME_P450"/>
    <property type="match status" value="1"/>
</dbReference>
<evidence type="ECO:0000256" key="9">
    <source>
        <dbReference type="RuleBase" id="RU000461"/>
    </source>
</evidence>
<evidence type="ECO:0000256" key="5">
    <source>
        <dbReference type="ARBA" id="ARBA00023002"/>
    </source>
</evidence>
<dbReference type="InterPro" id="IPR002401">
    <property type="entry name" value="Cyt_P450_E_grp-I"/>
</dbReference>
<keyword evidence="12" id="KW-1185">Reference proteome</keyword>